<accession>A0A9P7SX58</accession>
<evidence type="ECO:0000313" key="3">
    <source>
        <dbReference type="Proteomes" id="UP000748025"/>
    </source>
</evidence>
<dbReference type="Proteomes" id="UP000748025">
    <property type="component" value="Unassembled WGS sequence"/>
</dbReference>
<gene>
    <name evidence="2" type="ORF">E4U43_004050</name>
</gene>
<protein>
    <submittedName>
        <fullName evidence="2">Uncharacterized protein</fullName>
    </submittedName>
</protein>
<dbReference type="EMBL" id="SRPW01002654">
    <property type="protein sequence ID" value="KAG5991330.1"/>
    <property type="molecule type" value="Genomic_DNA"/>
</dbReference>
<keyword evidence="3" id="KW-1185">Reference proteome</keyword>
<feature type="region of interest" description="Disordered" evidence="1">
    <location>
        <begin position="306"/>
        <end position="346"/>
    </location>
</feature>
<evidence type="ECO:0000256" key="1">
    <source>
        <dbReference type="SAM" id="MobiDB-lite"/>
    </source>
</evidence>
<sequence>MAEPLSEWPMELLDHPVKDFIAENDVYGRMFYFLRDLLMRFKLRCQRLDLEIELSCMDPLELVHVLKVNPMDKFDRIEDENPALCLCLGAKFLNDTWASPCATLLTMTRESVGLDGTDKTKTSLGQVWELFKPTSTALDKYTVTVARDSFWQVGNFPDAKEVARRRVGLQIHLHDAKLFAFHLLGQGDMQDTRSIVDVGFLGLECMRKNRITKRWPNRLIHSRSDKPGLEKFNRYAGWVDNKPQRWLEWQLEEPLDEEHFDYWAHVCTTLTLKEMRDVIGQVLDRMQKGQVEATADSDAEASINLDWIDEETHVEPAAGTSTKSSKAEKKSKGKTKGKKKSGKAKK</sequence>
<name>A0A9P7SX58_9HYPO</name>
<evidence type="ECO:0000313" key="2">
    <source>
        <dbReference type="EMBL" id="KAG5991330.1"/>
    </source>
</evidence>
<dbReference type="AlphaFoldDB" id="A0A9P7SX58"/>
<reference evidence="2" key="1">
    <citation type="journal article" date="2020" name="bioRxiv">
        <title>Whole genome comparisons of ergot fungi reveals the divergence and evolution of species within the genus Claviceps are the result of varying mechanisms driving genome evolution and host range expansion.</title>
        <authorList>
            <person name="Wyka S.A."/>
            <person name="Mondo S.J."/>
            <person name="Liu M."/>
            <person name="Dettman J."/>
            <person name="Nalam V."/>
            <person name="Broders K.D."/>
        </authorList>
    </citation>
    <scope>NUCLEOTIDE SEQUENCE</scope>
    <source>
        <strain evidence="2">CCC 602</strain>
    </source>
</reference>
<comment type="caution">
    <text evidence="2">The sequence shown here is derived from an EMBL/GenBank/DDBJ whole genome shotgun (WGS) entry which is preliminary data.</text>
</comment>
<feature type="compositionally biased region" description="Basic residues" evidence="1">
    <location>
        <begin position="331"/>
        <end position="346"/>
    </location>
</feature>
<proteinExistence type="predicted"/>
<organism evidence="2 3">
    <name type="scientific">Claviceps pusilla</name>
    <dbReference type="NCBI Taxonomy" id="123648"/>
    <lineage>
        <taxon>Eukaryota</taxon>
        <taxon>Fungi</taxon>
        <taxon>Dikarya</taxon>
        <taxon>Ascomycota</taxon>
        <taxon>Pezizomycotina</taxon>
        <taxon>Sordariomycetes</taxon>
        <taxon>Hypocreomycetidae</taxon>
        <taxon>Hypocreales</taxon>
        <taxon>Clavicipitaceae</taxon>
        <taxon>Claviceps</taxon>
    </lineage>
</organism>
<dbReference type="OrthoDB" id="5282002at2759"/>